<keyword evidence="3" id="KW-1185">Reference proteome</keyword>
<evidence type="ECO:0000313" key="3">
    <source>
        <dbReference type="Proteomes" id="UP001410795"/>
    </source>
</evidence>
<dbReference type="Gene3D" id="3.40.960.10">
    <property type="entry name" value="VSR Endonuclease"/>
    <property type="match status" value="1"/>
</dbReference>
<proteinExistence type="predicted"/>
<comment type="caution">
    <text evidence="2">The sequence shown here is derived from an EMBL/GenBank/DDBJ whole genome shotgun (WGS) entry which is preliminary data.</text>
</comment>
<protein>
    <recommendedName>
        <fullName evidence="1">DUF559 domain-containing protein</fullName>
    </recommendedName>
</protein>
<organism evidence="2 3">
    <name type="scientific">Microbacterium marinilacus</name>
    <dbReference type="NCBI Taxonomy" id="415209"/>
    <lineage>
        <taxon>Bacteria</taxon>
        <taxon>Bacillati</taxon>
        <taxon>Actinomycetota</taxon>
        <taxon>Actinomycetes</taxon>
        <taxon>Micrococcales</taxon>
        <taxon>Microbacteriaceae</taxon>
        <taxon>Microbacterium</taxon>
    </lineage>
</organism>
<dbReference type="Pfam" id="PF04480">
    <property type="entry name" value="DUF559"/>
    <property type="match status" value="1"/>
</dbReference>
<name>A0ABP7BJ09_9MICO</name>
<evidence type="ECO:0000313" key="2">
    <source>
        <dbReference type="EMBL" id="GAA3662288.1"/>
    </source>
</evidence>
<dbReference type="Proteomes" id="UP001410795">
    <property type="component" value="Unassembled WGS sequence"/>
</dbReference>
<evidence type="ECO:0000259" key="1">
    <source>
        <dbReference type="Pfam" id="PF04480"/>
    </source>
</evidence>
<dbReference type="InterPro" id="IPR007569">
    <property type="entry name" value="DUF559"/>
</dbReference>
<sequence>MEALRDAGGVARTGWLARRGVTRHAVRSALASGEVERIRPGWLALAGADAELRAAAEIGVVLSCVTIARRRGLWTPTAREAHVAAQPHARLMRETTAHVHWSVPVVPRDPEALEDSLVNALVILSGCRPYEESLAVWESALRLDAIDLDVVRRLELPPGARRMVADVLPFADAGTETVVFTRLKWLRLPLRRQVWIAGHPVDLLIGDRLVIQIDGGHHVDAQRLIDNEHDARLRLLGYHVIRVGYHQIFGDWPVVQELILTAIAQRLHLADR</sequence>
<reference evidence="3" key="1">
    <citation type="journal article" date="2019" name="Int. J. Syst. Evol. Microbiol.">
        <title>The Global Catalogue of Microorganisms (GCM) 10K type strain sequencing project: providing services to taxonomists for standard genome sequencing and annotation.</title>
        <authorList>
            <consortium name="The Broad Institute Genomics Platform"/>
            <consortium name="The Broad Institute Genome Sequencing Center for Infectious Disease"/>
            <person name="Wu L."/>
            <person name="Ma J."/>
        </authorList>
    </citation>
    <scope>NUCLEOTIDE SEQUENCE [LARGE SCALE GENOMIC DNA]</scope>
    <source>
        <strain evidence="3">JCM 16546</strain>
    </source>
</reference>
<gene>
    <name evidence="2" type="ORF">GCM10022202_24690</name>
</gene>
<accession>A0ABP7BJ09</accession>
<dbReference type="EMBL" id="BAAAYV010000012">
    <property type="protein sequence ID" value="GAA3662288.1"/>
    <property type="molecule type" value="Genomic_DNA"/>
</dbReference>
<feature type="domain" description="DUF559" evidence="1">
    <location>
        <begin position="182"/>
        <end position="263"/>
    </location>
</feature>